<evidence type="ECO:0000256" key="2">
    <source>
        <dbReference type="ARBA" id="ARBA00023163"/>
    </source>
</evidence>
<evidence type="ECO:0000313" key="7">
    <source>
        <dbReference type="Proteomes" id="UP000060778"/>
    </source>
</evidence>
<protein>
    <recommendedName>
        <fullName evidence="4">DNA-directed RNA polymerase subunit Rpo11</fullName>
        <ecNumber evidence="4">2.7.7.6</ecNumber>
    </recommendedName>
    <alternativeName>
        <fullName evidence="4">DNA-directed RNA polymerase subunit L</fullName>
    </alternativeName>
</protein>
<dbReference type="AlphaFoldDB" id="A0A0U2U8M1"/>
<evidence type="ECO:0000256" key="1">
    <source>
        <dbReference type="ARBA" id="ARBA00022478"/>
    </source>
</evidence>
<evidence type="ECO:0000313" key="6">
    <source>
        <dbReference type="EMBL" id="ALU12404.1"/>
    </source>
</evidence>
<dbReference type="SUPFAM" id="SSF55257">
    <property type="entry name" value="RBP11-like subunits of RNA polymerase"/>
    <property type="match status" value="1"/>
</dbReference>
<keyword evidence="4" id="KW-0963">Cytoplasm</keyword>
<dbReference type="KEGG" id="iis:EYM_03405"/>
<keyword evidence="2 4" id="KW-0804">Transcription</keyword>
<dbReference type="InterPro" id="IPR009025">
    <property type="entry name" value="RBP11-like_dimer"/>
</dbReference>
<proteinExistence type="inferred from homology"/>
<dbReference type="CDD" id="cd06927">
    <property type="entry name" value="RNAP_L"/>
    <property type="match status" value="1"/>
</dbReference>
<dbReference type="InterPro" id="IPR022905">
    <property type="entry name" value="Rpo11-like"/>
</dbReference>
<dbReference type="GO" id="GO:0046983">
    <property type="term" value="F:protein dimerization activity"/>
    <property type="evidence" value="ECO:0007669"/>
    <property type="project" value="InterPro"/>
</dbReference>
<dbReference type="PROSITE" id="PS01154">
    <property type="entry name" value="RNA_POL_L_13KD"/>
    <property type="match status" value="1"/>
</dbReference>
<keyword evidence="7" id="KW-1185">Reference proteome</keyword>
<keyword evidence="1 4" id="KW-0240">DNA-directed RNA polymerase</keyword>
<dbReference type="Pfam" id="PF13656">
    <property type="entry name" value="RNA_pol_L_2"/>
    <property type="match status" value="1"/>
</dbReference>
<comment type="subunit">
    <text evidence="4">Part of the RNA polymerase complex.</text>
</comment>
<gene>
    <name evidence="4" type="primary">rpo11</name>
    <name evidence="4" type="synonym">rpoL</name>
    <name evidence="6" type="ORF">EYM_03405</name>
</gene>
<name>A0A0U2U8M1_9CREN</name>
<evidence type="ECO:0000256" key="3">
    <source>
        <dbReference type="ARBA" id="ARBA00025751"/>
    </source>
</evidence>
<dbReference type="EMBL" id="CP006867">
    <property type="protein sequence ID" value="ALU12404.1"/>
    <property type="molecule type" value="Genomic_DNA"/>
</dbReference>
<evidence type="ECO:0000256" key="4">
    <source>
        <dbReference type="HAMAP-Rule" id="MF_00261"/>
    </source>
</evidence>
<comment type="subcellular location">
    <subcellularLocation>
        <location evidence="4">Cytoplasm</location>
    </subcellularLocation>
</comment>
<dbReference type="Gene3D" id="3.30.1360.10">
    <property type="entry name" value="RNA polymerase, RBP11-like subunit"/>
    <property type="match status" value="1"/>
</dbReference>
<dbReference type="GO" id="GO:0003899">
    <property type="term" value="F:DNA-directed RNA polymerase activity"/>
    <property type="evidence" value="ECO:0007669"/>
    <property type="project" value="UniProtKB-UniRule"/>
</dbReference>
<dbReference type="Proteomes" id="UP000060778">
    <property type="component" value="Chromosome"/>
</dbReference>
<comment type="catalytic activity">
    <reaction evidence="4">
        <text>RNA(n) + a ribonucleoside 5'-triphosphate = RNA(n+1) + diphosphate</text>
        <dbReference type="Rhea" id="RHEA:21248"/>
        <dbReference type="Rhea" id="RHEA-COMP:14527"/>
        <dbReference type="Rhea" id="RHEA-COMP:17342"/>
        <dbReference type="ChEBI" id="CHEBI:33019"/>
        <dbReference type="ChEBI" id="CHEBI:61557"/>
        <dbReference type="ChEBI" id="CHEBI:140395"/>
        <dbReference type="EC" id="2.7.7.6"/>
    </reaction>
</comment>
<dbReference type="InterPro" id="IPR036603">
    <property type="entry name" value="RBP11-like"/>
</dbReference>
<organism evidence="6 7">
    <name type="scientific">Ignicoccus islandicus DSM 13165</name>
    <dbReference type="NCBI Taxonomy" id="940295"/>
    <lineage>
        <taxon>Archaea</taxon>
        <taxon>Thermoproteota</taxon>
        <taxon>Thermoprotei</taxon>
        <taxon>Desulfurococcales</taxon>
        <taxon>Desulfurococcaceae</taxon>
        <taxon>Ignicoccus</taxon>
    </lineage>
</organism>
<comment type="function">
    <text evidence="4">DNA-dependent RNA polymerase (RNAP) catalyzes the transcription of DNA into RNA using the four ribonucleoside triphosphates as substrates.</text>
</comment>
<sequence>MSSLKLDVELISKSPTELRIKIPNEGHTLGNLITKLASKKPHVNMAVYYVEHPLKQNLFITIRTDGQIDPLDALLQTIDEAINYLEKFKEELEEGK</sequence>
<dbReference type="InterPro" id="IPR008193">
    <property type="entry name" value="RNA_pol_Rpb11_13-16kDa_CS"/>
</dbReference>
<dbReference type="RefSeq" id="WP_075049660.1">
    <property type="nucleotide sequence ID" value="NZ_CP006867.1"/>
</dbReference>
<dbReference type="GO" id="GO:0005737">
    <property type="term" value="C:cytoplasm"/>
    <property type="evidence" value="ECO:0007669"/>
    <property type="project" value="UniProtKB-SubCell"/>
</dbReference>
<keyword evidence="4" id="KW-0808">Transferase</keyword>
<reference evidence="6 7" key="1">
    <citation type="submission" date="2013-11" db="EMBL/GenBank/DDBJ databases">
        <title>Comparative genomics of Ignicoccus.</title>
        <authorList>
            <person name="Podar M."/>
        </authorList>
    </citation>
    <scope>NUCLEOTIDE SEQUENCE [LARGE SCALE GENOMIC DNA]</scope>
    <source>
        <strain evidence="6 7">DSM 13165</strain>
    </source>
</reference>
<dbReference type="GO" id="GO:0000428">
    <property type="term" value="C:DNA-directed RNA polymerase complex"/>
    <property type="evidence" value="ECO:0007669"/>
    <property type="project" value="UniProtKB-KW"/>
</dbReference>
<dbReference type="OrthoDB" id="24205at2157"/>
<dbReference type="PANTHER" id="PTHR13946">
    <property type="entry name" value="DNA-DIRECTED RNA POLYMERASE I,II,III"/>
    <property type="match status" value="1"/>
</dbReference>
<dbReference type="PANTHER" id="PTHR13946:SF28">
    <property type="entry name" value="DNA-DIRECTED RNA POLYMERASES I AND III SUBUNIT RPAC2"/>
    <property type="match status" value="1"/>
</dbReference>
<dbReference type="EC" id="2.7.7.6" evidence="4"/>
<feature type="domain" description="DNA-directed RNA polymerase RBP11-like dimerisation" evidence="5">
    <location>
        <begin position="17"/>
        <end position="91"/>
    </location>
</feature>
<dbReference type="GO" id="GO:0003677">
    <property type="term" value="F:DNA binding"/>
    <property type="evidence" value="ECO:0007669"/>
    <property type="project" value="InterPro"/>
</dbReference>
<dbReference type="GeneID" id="30680074"/>
<dbReference type="GO" id="GO:0006351">
    <property type="term" value="P:DNA-templated transcription"/>
    <property type="evidence" value="ECO:0007669"/>
    <property type="project" value="UniProtKB-UniRule"/>
</dbReference>
<evidence type="ECO:0000259" key="5">
    <source>
        <dbReference type="Pfam" id="PF13656"/>
    </source>
</evidence>
<keyword evidence="4" id="KW-0548">Nucleotidyltransferase</keyword>
<dbReference type="HAMAP" id="MF_00261">
    <property type="entry name" value="RNApol_arch_Rpo11"/>
    <property type="match status" value="1"/>
</dbReference>
<dbReference type="STRING" id="940295.EYM_03405"/>
<accession>A0A0U2U8M1</accession>
<comment type="similarity">
    <text evidence="3 4">Belongs to the archaeal Rpo11/eukaryotic RPB11/RPC19 RNA polymerase subunit family.</text>
</comment>